<reference evidence="1 2" key="1">
    <citation type="submission" date="2024-09" db="EMBL/GenBank/DDBJ databases">
        <title>Chromosome-scale assembly of Riccia sorocarpa.</title>
        <authorList>
            <person name="Paukszto L."/>
        </authorList>
    </citation>
    <scope>NUCLEOTIDE SEQUENCE [LARGE SCALE GENOMIC DNA]</scope>
    <source>
        <strain evidence="1">LP-2024</strain>
        <tissue evidence="1">Aerial parts of the thallus</tissue>
    </source>
</reference>
<dbReference type="Proteomes" id="UP001633002">
    <property type="component" value="Unassembled WGS sequence"/>
</dbReference>
<name>A0ABD3GVD8_9MARC</name>
<dbReference type="AlphaFoldDB" id="A0ABD3GVD8"/>
<protein>
    <submittedName>
        <fullName evidence="1">Uncharacterized protein</fullName>
    </submittedName>
</protein>
<evidence type="ECO:0000313" key="2">
    <source>
        <dbReference type="Proteomes" id="UP001633002"/>
    </source>
</evidence>
<dbReference type="InterPro" id="IPR012340">
    <property type="entry name" value="NA-bd_OB-fold"/>
</dbReference>
<dbReference type="Gene3D" id="2.40.50.140">
    <property type="entry name" value="Nucleic acid-binding proteins"/>
    <property type="match status" value="1"/>
</dbReference>
<proteinExistence type="predicted"/>
<dbReference type="EMBL" id="JBJQOH010000006">
    <property type="protein sequence ID" value="KAL3682100.1"/>
    <property type="molecule type" value="Genomic_DNA"/>
</dbReference>
<accession>A0ABD3GVD8</accession>
<sequence length="162" mass="17497">MAASSEQSKNIDAQEDFSSVAEVQRALRGEGGTPRSRTVRVTVSGTGHNGVVYRGCPTCQISERRGYGHAYGIAEWLFRLKLIVKDPSGELEVTSWETAKHILGMELDDFVAVQFEPSQMRSMEAPRTPERMVVPAFSLAAGVTSQAEMASVSTGGKGSAWS</sequence>
<keyword evidence="2" id="KW-1185">Reference proteome</keyword>
<evidence type="ECO:0000313" key="1">
    <source>
        <dbReference type="EMBL" id="KAL3682100.1"/>
    </source>
</evidence>
<gene>
    <name evidence="1" type="ORF">R1sor_000122</name>
</gene>
<organism evidence="1 2">
    <name type="scientific">Riccia sorocarpa</name>
    <dbReference type="NCBI Taxonomy" id="122646"/>
    <lineage>
        <taxon>Eukaryota</taxon>
        <taxon>Viridiplantae</taxon>
        <taxon>Streptophyta</taxon>
        <taxon>Embryophyta</taxon>
        <taxon>Marchantiophyta</taxon>
        <taxon>Marchantiopsida</taxon>
        <taxon>Marchantiidae</taxon>
        <taxon>Marchantiales</taxon>
        <taxon>Ricciaceae</taxon>
        <taxon>Riccia</taxon>
    </lineage>
</organism>
<comment type="caution">
    <text evidence="1">The sequence shown here is derived from an EMBL/GenBank/DDBJ whole genome shotgun (WGS) entry which is preliminary data.</text>
</comment>